<accession>A0A9K3D227</accession>
<feature type="non-terminal residue" evidence="5">
    <location>
        <position position="1"/>
    </location>
</feature>
<feature type="compositionally biased region" description="Basic and acidic residues" evidence="1">
    <location>
        <begin position="327"/>
        <end position="352"/>
    </location>
</feature>
<keyword evidence="6" id="KW-1185">Reference proteome</keyword>
<feature type="region of interest" description="Disordered" evidence="1">
    <location>
        <begin position="436"/>
        <end position="567"/>
    </location>
</feature>
<dbReference type="SMART" id="SM00717">
    <property type="entry name" value="SANT"/>
    <property type="match status" value="1"/>
</dbReference>
<feature type="domain" description="SANT" evidence="3">
    <location>
        <begin position="10"/>
        <end position="53"/>
    </location>
</feature>
<feature type="domain" description="Myb-like" evidence="2">
    <location>
        <begin position="7"/>
        <end position="57"/>
    </location>
</feature>
<dbReference type="SUPFAM" id="SSF46689">
    <property type="entry name" value="Homeodomain-like"/>
    <property type="match status" value="1"/>
</dbReference>
<feature type="compositionally biased region" description="Basic and acidic residues" evidence="1">
    <location>
        <begin position="522"/>
        <end position="531"/>
    </location>
</feature>
<dbReference type="OrthoDB" id="118550at2759"/>
<gene>
    <name evidence="5" type="ORF">KIPB_009290</name>
</gene>
<evidence type="ECO:0000259" key="3">
    <source>
        <dbReference type="PROSITE" id="PS51293"/>
    </source>
</evidence>
<evidence type="ECO:0000259" key="2">
    <source>
        <dbReference type="PROSITE" id="PS50090"/>
    </source>
</evidence>
<protein>
    <recommendedName>
        <fullName evidence="7">Myb-like domain-containing protein</fullName>
    </recommendedName>
</protein>
<dbReference type="PROSITE" id="PS51294">
    <property type="entry name" value="HTH_MYB"/>
    <property type="match status" value="1"/>
</dbReference>
<feature type="compositionally biased region" description="Low complexity" evidence="1">
    <location>
        <begin position="481"/>
        <end position="518"/>
    </location>
</feature>
<name>A0A9K3D227_9EUKA</name>
<feature type="region of interest" description="Disordered" evidence="1">
    <location>
        <begin position="218"/>
        <end position="245"/>
    </location>
</feature>
<dbReference type="PROSITE" id="PS50090">
    <property type="entry name" value="MYB_LIKE"/>
    <property type="match status" value="1"/>
</dbReference>
<evidence type="ECO:0000313" key="6">
    <source>
        <dbReference type="Proteomes" id="UP000265618"/>
    </source>
</evidence>
<feature type="compositionally biased region" description="Basic and acidic residues" evidence="1">
    <location>
        <begin position="102"/>
        <end position="149"/>
    </location>
</feature>
<evidence type="ECO:0000259" key="4">
    <source>
        <dbReference type="PROSITE" id="PS51294"/>
    </source>
</evidence>
<proteinExistence type="predicted"/>
<dbReference type="InterPro" id="IPR009057">
    <property type="entry name" value="Homeodomain-like_sf"/>
</dbReference>
<evidence type="ECO:0000256" key="1">
    <source>
        <dbReference type="SAM" id="MobiDB-lite"/>
    </source>
</evidence>
<sequence length="675" mass="74900">VLREHNVESIRRGQWSTRETRLLKEGVSTFGHNWVRVASHVGSRTTNQCKMKFHHMGTAESDTGGEAVVVPDYMQDVKIMEALPAKGRALPPPPPGSFAANEAKKSAQRERERDLAQEVASRIDREREKEKAMERERAREREREREAVAKRRRGPQRREREGVAGDWEAEKARYLQGGRADLLPSHIVVTRPGDPEERERVRVEGKQRLTHGTAMEVAAKEREREVEREKELQKQRGREREQQREREIIRLAREAQRERERETLESVAREIAAVGCTQVSTERVRERDVQMEIAAAAAALTCTTTNPMATGANPMPSGYGTVSGAPEAERGRDGERDAKETKEVERERETERPVVAPPAKRPADGEEAEGVLNAQTSDMPAQVDGEEEREKERYHKVAERVVEQAMKEASSVSTAQTSASASVSDSLWRVAAAVGATNKKGIEGESKGVEGEREKAKEKPEEGKGVSEVVPPSEMDGNGDTTMVTDTTAASTTVPTAAPAPASTTTTTIASAPTTESTGQGEGEREREGEHPPPAAEGAEDKGVEGERERESPPMTEEEREKERERDDERAVAYLLHEAHGAGDINLWNLTRVFGTPSLSALHRAIESFVHLRSSLHIALRPTLKYLFSCPYSHRTEWDSSYVAILPLPGRNDVAVVFPVQLGLKCSWALGYGYF</sequence>
<comment type="caution">
    <text evidence="5">The sequence shown here is derived from an EMBL/GenBank/DDBJ whole genome shotgun (WGS) entry which is preliminary data.</text>
</comment>
<dbReference type="InterPro" id="IPR017930">
    <property type="entry name" value="Myb_dom"/>
</dbReference>
<dbReference type="Proteomes" id="UP000265618">
    <property type="component" value="Unassembled WGS sequence"/>
</dbReference>
<evidence type="ECO:0008006" key="7">
    <source>
        <dbReference type="Google" id="ProtNLM"/>
    </source>
</evidence>
<dbReference type="AlphaFoldDB" id="A0A9K3D227"/>
<feature type="domain" description="HTH myb-type" evidence="4">
    <location>
        <begin position="8"/>
        <end position="50"/>
    </location>
</feature>
<organism evidence="5 6">
    <name type="scientific">Kipferlia bialata</name>
    <dbReference type="NCBI Taxonomy" id="797122"/>
    <lineage>
        <taxon>Eukaryota</taxon>
        <taxon>Metamonada</taxon>
        <taxon>Carpediemonas-like organisms</taxon>
        <taxon>Kipferlia</taxon>
    </lineage>
</organism>
<feature type="region of interest" description="Disordered" evidence="1">
    <location>
        <begin position="88"/>
        <end position="164"/>
    </location>
</feature>
<dbReference type="Gene3D" id="1.10.10.60">
    <property type="entry name" value="Homeodomain-like"/>
    <property type="match status" value="1"/>
</dbReference>
<dbReference type="PROSITE" id="PS51293">
    <property type="entry name" value="SANT"/>
    <property type="match status" value="1"/>
</dbReference>
<feature type="region of interest" description="Disordered" evidence="1">
    <location>
        <begin position="311"/>
        <end position="394"/>
    </location>
</feature>
<dbReference type="InterPro" id="IPR017884">
    <property type="entry name" value="SANT_dom"/>
</dbReference>
<dbReference type="EMBL" id="BDIP01003109">
    <property type="protein sequence ID" value="GIQ87286.1"/>
    <property type="molecule type" value="Genomic_DNA"/>
</dbReference>
<feature type="compositionally biased region" description="Basic and acidic residues" evidence="1">
    <location>
        <begin position="539"/>
        <end position="567"/>
    </location>
</feature>
<dbReference type="InterPro" id="IPR001005">
    <property type="entry name" value="SANT/Myb"/>
</dbReference>
<dbReference type="CDD" id="cd00167">
    <property type="entry name" value="SANT"/>
    <property type="match status" value="1"/>
</dbReference>
<feature type="compositionally biased region" description="Basic and acidic residues" evidence="1">
    <location>
        <begin position="440"/>
        <end position="465"/>
    </location>
</feature>
<dbReference type="Pfam" id="PF00249">
    <property type="entry name" value="Myb_DNA-binding"/>
    <property type="match status" value="1"/>
</dbReference>
<reference evidence="5 6" key="1">
    <citation type="journal article" date="2018" name="PLoS ONE">
        <title>The draft genome of Kipferlia bialata reveals reductive genome evolution in fornicate parasites.</title>
        <authorList>
            <person name="Tanifuji G."/>
            <person name="Takabayashi S."/>
            <person name="Kume K."/>
            <person name="Takagi M."/>
            <person name="Nakayama T."/>
            <person name="Kamikawa R."/>
            <person name="Inagaki Y."/>
            <person name="Hashimoto T."/>
        </authorList>
    </citation>
    <scope>NUCLEOTIDE SEQUENCE [LARGE SCALE GENOMIC DNA]</scope>
    <source>
        <strain evidence="5">NY0173</strain>
    </source>
</reference>
<evidence type="ECO:0000313" key="5">
    <source>
        <dbReference type="EMBL" id="GIQ87286.1"/>
    </source>
</evidence>